<evidence type="ECO:0000256" key="3">
    <source>
        <dbReference type="ARBA" id="ARBA00023098"/>
    </source>
</evidence>
<organism evidence="5 6">
    <name type="scientific">Dokdonella koreensis DS-123</name>
    <dbReference type="NCBI Taxonomy" id="1300342"/>
    <lineage>
        <taxon>Bacteria</taxon>
        <taxon>Pseudomonadati</taxon>
        <taxon>Pseudomonadota</taxon>
        <taxon>Gammaproteobacteria</taxon>
        <taxon>Lysobacterales</taxon>
        <taxon>Rhodanobacteraceae</taxon>
        <taxon>Dokdonella</taxon>
    </lineage>
</organism>
<keyword evidence="1" id="KW-0444">Lipid biosynthesis</keyword>
<reference evidence="5 6" key="1">
    <citation type="submission" date="2016-04" db="EMBL/GenBank/DDBJ databases">
        <title>Complete genome sequence of Dokdonella koreensis DS-123T.</title>
        <authorList>
            <person name="Kim J.F."/>
            <person name="Lee H."/>
            <person name="Kwak M.-J."/>
        </authorList>
    </citation>
    <scope>NUCLEOTIDE SEQUENCE [LARGE SCALE GENOMIC DNA]</scope>
    <source>
        <strain evidence="5 6">DS-123</strain>
    </source>
</reference>
<dbReference type="PIRSF" id="PIRSF011489">
    <property type="entry name" value="DUF479"/>
    <property type="match status" value="1"/>
</dbReference>
<dbReference type="InterPro" id="IPR007431">
    <property type="entry name" value="ACP_PD"/>
</dbReference>
<proteinExistence type="predicted"/>
<evidence type="ECO:0000256" key="4">
    <source>
        <dbReference type="ARBA" id="ARBA00023160"/>
    </source>
</evidence>
<dbReference type="RefSeq" id="WP_067642819.1">
    <property type="nucleotide sequence ID" value="NZ_CP015249.1"/>
</dbReference>
<gene>
    <name evidence="5" type="ORF">I596_173</name>
</gene>
<keyword evidence="4" id="KW-0276">Fatty acid metabolism</keyword>
<keyword evidence="4" id="KW-0275">Fatty acid biosynthesis</keyword>
<dbReference type="Proteomes" id="UP000076830">
    <property type="component" value="Chromosome"/>
</dbReference>
<keyword evidence="3" id="KW-0443">Lipid metabolism</keyword>
<evidence type="ECO:0008006" key="7">
    <source>
        <dbReference type="Google" id="ProtNLM"/>
    </source>
</evidence>
<dbReference type="AlphaFoldDB" id="A0A167G6R3"/>
<dbReference type="KEGG" id="dko:I596_173"/>
<dbReference type="PANTHER" id="PTHR38764">
    <property type="entry name" value="ACYL CARRIER PROTEIN PHOSPHODIESTERASE"/>
    <property type="match status" value="1"/>
</dbReference>
<evidence type="ECO:0000256" key="1">
    <source>
        <dbReference type="ARBA" id="ARBA00022516"/>
    </source>
</evidence>
<evidence type="ECO:0000313" key="6">
    <source>
        <dbReference type="Proteomes" id="UP000076830"/>
    </source>
</evidence>
<sequence length="195" mass="21806">MNHLAHALLAGTDPQRVLGSLMGDFVRGAIDPALPEPVGEGIAQHRAIDRYTDAHPQVVAARALFAPPFRRYAGILIDIWFDHLLAGDFARWSAEPLPDFNARIHRVLAAGGTHLPEGLQRFAHYLRRNDLPLRYRERPMIAQVLAGVGSRLRRDNPLAAGLDAIAPIEPQLQAAFEAFFPDLMTFARQPRRWRS</sequence>
<dbReference type="PANTHER" id="PTHR38764:SF1">
    <property type="entry name" value="ACYL CARRIER PROTEIN PHOSPHODIESTERASE"/>
    <property type="match status" value="1"/>
</dbReference>
<accession>A0A167G6R3</accession>
<evidence type="ECO:0000313" key="5">
    <source>
        <dbReference type="EMBL" id="ANB16213.1"/>
    </source>
</evidence>
<protein>
    <recommendedName>
        <fullName evidence="7">Acyl carrier protein phosphodiesterase</fullName>
    </recommendedName>
</protein>
<dbReference type="STRING" id="1300342.I596_173"/>
<dbReference type="EMBL" id="CP015249">
    <property type="protein sequence ID" value="ANB16213.1"/>
    <property type="molecule type" value="Genomic_DNA"/>
</dbReference>
<dbReference type="GO" id="GO:0006633">
    <property type="term" value="P:fatty acid biosynthetic process"/>
    <property type="evidence" value="ECO:0007669"/>
    <property type="project" value="UniProtKB-KW"/>
</dbReference>
<dbReference type="OrthoDB" id="8442777at2"/>
<dbReference type="Pfam" id="PF04336">
    <property type="entry name" value="ACP_PD"/>
    <property type="match status" value="1"/>
</dbReference>
<evidence type="ECO:0000256" key="2">
    <source>
        <dbReference type="ARBA" id="ARBA00022801"/>
    </source>
</evidence>
<keyword evidence="6" id="KW-1185">Reference proteome</keyword>
<dbReference type="PATRIC" id="fig|1300342.3.peg.170"/>
<dbReference type="GO" id="GO:0008770">
    <property type="term" value="F:[acyl-carrier-protein] phosphodiesterase activity"/>
    <property type="evidence" value="ECO:0007669"/>
    <property type="project" value="InterPro"/>
</dbReference>
<name>A0A167G6R3_9GAMM</name>
<keyword evidence="2" id="KW-0378">Hydrolase</keyword>